<organism evidence="3 4">
    <name type="scientific">Trichoderma gamsii</name>
    <dbReference type="NCBI Taxonomy" id="398673"/>
    <lineage>
        <taxon>Eukaryota</taxon>
        <taxon>Fungi</taxon>
        <taxon>Dikarya</taxon>
        <taxon>Ascomycota</taxon>
        <taxon>Pezizomycotina</taxon>
        <taxon>Sordariomycetes</taxon>
        <taxon>Hypocreomycetidae</taxon>
        <taxon>Hypocreales</taxon>
        <taxon>Hypocreaceae</taxon>
        <taxon>Trichoderma</taxon>
    </lineage>
</organism>
<dbReference type="EMBL" id="JPDN02000034">
    <property type="protein sequence ID" value="PON22855.1"/>
    <property type="molecule type" value="Genomic_DNA"/>
</dbReference>
<reference evidence="3 4" key="1">
    <citation type="journal article" date="2016" name="Genome Announc.">
        <title>Draft Whole-Genome Sequence of Trichoderma gamsii T6085, a Promising Biocontrol Agent of Fusarium Head Blight on Wheat.</title>
        <authorList>
            <person name="Baroncelli R."/>
            <person name="Zapparata A."/>
            <person name="Piaggeschi G."/>
            <person name="Sarrocco S."/>
            <person name="Vannacci G."/>
        </authorList>
    </citation>
    <scope>NUCLEOTIDE SEQUENCE [LARGE SCALE GENOMIC DNA]</scope>
    <source>
        <strain evidence="3 4">T6085</strain>
    </source>
</reference>
<name>A0A2P4ZEX9_9HYPO</name>
<dbReference type="GeneID" id="36347764"/>
<evidence type="ECO:0000313" key="4">
    <source>
        <dbReference type="Proteomes" id="UP000054821"/>
    </source>
</evidence>
<feature type="transmembrane region" description="Helical" evidence="2">
    <location>
        <begin position="100"/>
        <end position="117"/>
    </location>
</feature>
<evidence type="ECO:0000256" key="2">
    <source>
        <dbReference type="SAM" id="Phobius"/>
    </source>
</evidence>
<protein>
    <submittedName>
        <fullName evidence="3">Uncharacterized protein</fullName>
    </submittedName>
</protein>
<keyword evidence="2" id="KW-0472">Membrane</keyword>
<feature type="region of interest" description="Disordered" evidence="1">
    <location>
        <begin position="1"/>
        <end position="21"/>
    </location>
</feature>
<keyword evidence="2" id="KW-1133">Transmembrane helix</keyword>
<keyword evidence="4" id="KW-1185">Reference proteome</keyword>
<dbReference type="RefSeq" id="XP_024404962.1">
    <property type="nucleotide sequence ID" value="XM_024550305.1"/>
</dbReference>
<evidence type="ECO:0000256" key="1">
    <source>
        <dbReference type="SAM" id="MobiDB-lite"/>
    </source>
</evidence>
<feature type="transmembrane region" description="Helical" evidence="2">
    <location>
        <begin position="129"/>
        <end position="148"/>
    </location>
</feature>
<comment type="caution">
    <text evidence="3">The sequence shown here is derived from an EMBL/GenBank/DDBJ whole genome shotgun (WGS) entry which is preliminary data.</text>
</comment>
<accession>A0A2P4ZEX9</accession>
<dbReference type="AlphaFoldDB" id="A0A2P4ZEX9"/>
<proteinExistence type="predicted"/>
<evidence type="ECO:0000313" key="3">
    <source>
        <dbReference type="EMBL" id="PON22855.1"/>
    </source>
</evidence>
<dbReference type="Proteomes" id="UP000054821">
    <property type="component" value="Unassembled WGS sequence"/>
</dbReference>
<gene>
    <name evidence="3" type="ORF">TGAM01_v208335</name>
</gene>
<sequence length="180" mass="20523">MFERHETDISYPAATEQKQRAPEVHATVEHTTDDENRKHYIYHTVAAWGLTATLNIIPEQVRRGSEIGGCWNIYPICDAVALRNQKHLLWFGNRGHPCEIFLILVVTTTLIHWYCVLRLFSQPEWRNKYLSQTMMATFITLIALGGIIQDSATVFLRVLPAVIDVYASTCLARDYLDGGS</sequence>
<keyword evidence="2" id="KW-0812">Transmembrane</keyword>